<evidence type="ECO:0000313" key="2">
    <source>
        <dbReference type="Proteomes" id="UP000324222"/>
    </source>
</evidence>
<comment type="caution">
    <text evidence="1">The sequence shown here is derived from an EMBL/GenBank/DDBJ whole genome shotgun (WGS) entry which is preliminary data.</text>
</comment>
<name>A0A5B7GK47_PORTR</name>
<evidence type="ECO:0000313" key="1">
    <source>
        <dbReference type="EMBL" id="MPC57388.1"/>
    </source>
</evidence>
<dbReference type="AlphaFoldDB" id="A0A5B7GK47"/>
<keyword evidence="2" id="KW-1185">Reference proteome</keyword>
<reference evidence="1" key="1">
    <citation type="submission" date="2019-05" db="EMBL/GenBank/DDBJ databases">
        <title>Another draft genome of Portunus trituberculatus and its Hox gene families provides insights of decapod evolution.</title>
        <authorList>
            <person name="Jeong J.-H."/>
            <person name="Song I."/>
            <person name="Kim S."/>
            <person name="Choi T."/>
            <person name="Kim D."/>
            <person name="Ryu S."/>
            <person name="Kim W."/>
        </authorList>
    </citation>
    <scope>NUCLEOTIDE SEQUENCE [LARGE SCALE GENOMIC DNA]</scope>
    <source>
        <tissue evidence="1">Muscle</tissue>
    </source>
</reference>
<dbReference type="Proteomes" id="UP000324222">
    <property type="component" value="Unassembled WGS sequence"/>
</dbReference>
<dbReference type="EMBL" id="VSRR010014746">
    <property type="protein sequence ID" value="MPC57388.1"/>
    <property type="molecule type" value="Genomic_DNA"/>
</dbReference>
<protein>
    <submittedName>
        <fullName evidence="1">Uncharacterized protein</fullName>
    </submittedName>
</protein>
<sequence length="52" mass="5318">MAATALRQGRRHPVLPVTNLYATGGQSGAPRTAPLLLHPTKGQLVASCPGGK</sequence>
<proteinExistence type="predicted"/>
<gene>
    <name evidence="1" type="ORF">E2C01_051367</name>
</gene>
<organism evidence="1 2">
    <name type="scientific">Portunus trituberculatus</name>
    <name type="common">Swimming crab</name>
    <name type="synonym">Neptunus trituberculatus</name>
    <dbReference type="NCBI Taxonomy" id="210409"/>
    <lineage>
        <taxon>Eukaryota</taxon>
        <taxon>Metazoa</taxon>
        <taxon>Ecdysozoa</taxon>
        <taxon>Arthropoda</taxon>
        <taxon>Crustacea</taxon>
        <taxon>Multicrustacea</taxon>
        <taxon>Malacostraca</taxon>
        <taxon>Eumalacostraca</taxon>
        <taxon>Eucarida</taxon>
        <taxon>Decapoda</taxon>
        <taxon>Pleocyemata</taxon>
        <taxon>Brachyura</taxon>
        <taxon>Eubrachyura</taxon>
        <taxon>Portunoidea</taxon>
        <taxon>Portunidae</taxon>
        <taxon>Portuninae</taxon>
        <taxon>Portunus</taxon>
    </lineage>
</organism>
<accession>A0A5B7GK47</accession>